<comment type="caution">
    <text evidence="2">The sequence shown here is derived from an EMBL/GenBank/DDBJ whole genome shotgun (WGS) entry which is preliminary data.</text>
</comment>
<evidence type="ECO:0000313" key="2">
    <source>
        <dbReference type="EMBL" id="KAF2448627.1"/>
    </source>
</evidence>
<accession>A0A9P4UGV1</accession>
<evidence type="ECO:0000259" key="1">
    <source>
        <dbReference type="Pfam" id="PF12937"/>
    </source>
</evidence>
<dbReference type="AlphaFoldDB" id="A0A9P4UGV1"/>
<keyword evidence="3" id="KW-1185">Reference proteome</keyword>
<dbReference type="Gene3D" id="1.20.1280.50">
    <property type="match status" value="1"/>
</dbReference>
<dbReference type="OrthoDB" id="3800738at2759"/>
<reference evidence="2" key="1">
    <citation type="journal article" date="2020" name="Stud. Mycol.">
        <title>101 Dothideomycetes genomes: a test case for predicting lifestyles and emergence of pathogens.</title>
        <authorList>
            <person name="Haridas S."/>
            <person name="Albert R."/>
            <person name="Binder M."/>
            <person name="Bloem J."/>
            <person name="Labutti K."/>
            <person name="Salamov A."/>
            <person name="Andreopoulos B."/>
            <person name="Baker S."/>
            <person name="Barry K."/>
            <person name="Bills G."/>
            <person name="Bluhm B."/>
            <person name="Cannon C."/>
            <person name="Castanera R."/>
            <person name="Culley D."/>
            <person name="Daum C."/>
            <person name="Ezra D."/>
            <person name="Gonzalez J."/>
            <person name="Henrissat B."/>
            <person name="Kuo A."/>
            <person name="Liang C."/>
            <person name="Lipzen A."/>
            <person name="Lutzoni F."/>
            <person name="Magnuson J."/>
            <person name="Mondo S."/>
            <person name="Nolan M."/>
            <person name="Ohm R."/>
            <person name="Pangilinan J."/>
            <person name="Park H.-J."/>
            <person name="Ramirez L."/>
            <person name="Alfaro M."/>
            <person name="Sun H."/>
            <person name="Tritt A."/>
            <person name="Yoshinaga Y."/>
            <person name="Zwiers L.-H."/>
            <person name="Turgeon B."/>
            <person name="Goodwin S."/>
            <person name="Spatafora J."/>
            <person name="Crous P."/>
            <person name="Grigoriev I."/>
        </authorList>
    </citation>
    <scope>NUCLEOTIDE SEQUENCE</scope>
    <source>
        <strain evidence="2">CBS 690.94</strain>
    </source>
</reference>
<dbReference type="Proteomes" id="UP000799764">
    <property type="component" value="Unassembled WGS sequence"/>
</dbReference>
<dbReference type="SUPFAM" id="SSF81383">
    <property type="entry name" value="F-box domain"/>
    <property type="match status" value="1"/>
</dbReference>
<dbReference type="InterPro" id="IPR036047">
    <property type="entry name" value="F-box-like_dom_sf"/>
</dbReference>
<dbReference type="EMBL" id="MU001495">
    <property type="protein sequence ID" value="KAF2448627.1"/>
    <property type="molecule type" value="Genomic_DNA"/>
</dbReference>
<dbReference type="Pfam" id="PF12937">
    <property type="entry name" value="F-box-like"/>
    <property type="match status" value="1"/>
</dbReference>
<dbReference type="InterPro" id="IPR001810">
    <property type="entry name" value="F-box_dom"/>
</dbReference>
<name>A0A9P4UGV1_9PLEO</name>
<dbReference type="CDD" id="cd09917">
    <property type="entry name" value="F-box_SF"/>
    <property type="match status" value="1"/>
</dbReference>
<gene>
    <name evidence="2" type="ORF">P171DRAFT_428671</name>
</gene>
<proteinExistence type="predicted"/>
<organism evidence="2 3">
    <name type="scientific">Karstenula rhodostoma CBS 690.94</name>
    <dbReference type="NCBI Taxonomy" id="1392251"/>
    <lineage>
        <taxon>Eukaryota</taxon>
        <taxon>Fungi</taxon>
        <taxon>Dikarya</taxon>
        <taxon>Ascomycota</taxon>
        <taxon>Pezizomycotina</taxon>
        <taxon>Dothideomycetes</taxon>
        <taxon>Pleosporomycetidae</taxon>
        <taxon>Pleosporales</taxon>
        <taxon>Massarineae</taxon>
        <taxon>Didymosphaeriaceae</taxon>
        <taxon>Karstenula</taxon>
    </lineage>
</organism>
<sequence length="304" mass="34483">MSHPASSAHPLRTLEILELILSFLPPHALLLAQRTCTTWHNLISTSPTLQTVLFLRASASQSSHSSYMLNPLLTSVFPFFFSSNKLAQAERAQDWDVLWGDVDVGTQDEASVKPFMYSNLNRRPGAFKRKDASWRRMHLCDPPVRTVVWRRESVGMAGHIIKESVTGFGAEAGRHRGSWMKLGGEEVWLEKEEGLRMGVLYDHLFARVCTGDIPVGWDVEFAVGEYPGTREVVEHVRRDADLSLARLMRDQEEDRGRGVAVLVKEQYSRSCIVDVDEEFPQFMSEGYCAVEVGPWETVKLKMWD</sequence>
<evidence type="ECO:0000313" key="3">
    <source>
        <dbReference type="Proteomes" id="UP000799764"/>
    </source>
</evidence>
<protein>
    <recommendedName>
        <fullName evidence="1">F-box domain-containing protein</fullName>
    </recommendedName>
</protein>
<feature type="domain" description="F-box" evidence="1">
    <location>
        <begin position="15"/>
        <end position="46"/>
    </location>
</feature>